<evidence type="ECO:0000256" key="4">
    <source>
        <dbReference type="ARBA" id="ARBA00022801"/>
    </source>
</evidence>
<gene>
    <name evidence="7" type="ORF">FA10DRAFT_265343</name>
</gene>
<dbReference type="SUPFAM" id="SSF52949">
    <property type="entry name" value="Macro domain-like"/>
    <property type="match status" value="1"/>
</dbReference>
<dbReference type="Pfam" id="PF00883">
    <property type="entry name" value="Peptidase_M17"/>
    <property type="match status" value="1"/>
</dbReference>
<evidence type="ECO:0000313" key="7">
    <source>
        <dbReference type="EMBL" id="PWN91486.1"/>
    </source>
</evidence>
<dbReference type="PANTHER" id="PTHR11963">
    <property type="entry name" value="LEUCINE AMINOPEPTIDASE-RELATED"/>
    <property type="match status" value="1"/>
</dbReference>
<dbReference type="CDD" id="cd00433">
    <property type="entry name" value="Peptidase_M17"/>
    <property type="match status" value="1"/>
</dbReference>
<evidence type="ECO:0000256" key="1">
    <source>
        <dbReference type="ARBA" id="ARBA00009528"/>
    </source>
</evidence>
<organism evidence="7 8">
    <name type="scientific">Acaromyces ingoldii</name>
    <dbReference type="NCBI Taxonomy" id="215250"/>
    <lineage>
        <taxon>Eukaryota</taxon>
        <taxon>Fungi</taxon>
        <taxon>Dikarya</taxon>
        <taxon>Basidiomycota</taxon>
        <taxon>Ustilaginomycotina</taxon>
        <taxon>Exobasidiomycetes</taxon>
        <taxon>Exobasidiales</taxon>
        <taxon>Cryptobasidiaceae</taxon>
        <taxon>Acaromyces</taxon>
    </lineage>
</organism>
<dbReference type="InterPro" id="IPR011356">
    <property type="entry name" value="Leucine_aapep/pepB"/>
</dbReference>
<reference evidence="7 8" key="1">
    <citation type="journal article" date="2018" name="Mol. Biol. Evol.">
        <title>Broad Genomic Sampling Reveals a Smut Pathogenic Ancestry of the Fungal Clade Ustilaginomycotina.</title>
        <authorList>
            <person name="Kijpornyongpan T."/>
            <person name="Mondo S.J."/>
            <person name="Barry K."/>
            <person name="Sandor L."/>
            <person name="Lee J."/>
            <person name="Lipzen A."/>
            <person name="Pangilinan J."/>
            <person name="LaButti K."/>
            <person name="Hainaut M."/>
            <person name="Henrissat B."/>
            <person name="Grigoriev I.V."/>
            <person name="Spatafora J.W."/>
            <person name="Aime M.C."/>
        </authorList>
    </citation>
    <scope>NUCLEOTIDE SEQUENCE [LARGE SCALE GENOMIC DNA]</scope>
    <source>
        <strain evidence="7 8">MCA 4198</strain>
    </source>
</reference>
<sequence length="553" mass="58672">MSAAPIDGIVLGVSGGKPASAEVARATSIDVASQWAASRASNTKPGQLRVFYPSKPDEPIVAAVSLASDQKPAPTTAPDTLPAAETYLRNENLEWSRIAAAKGAKALKEHGHPSSSSSSSEGGDDKAKLTKRTIAVDSFASAHAAATGANLGLWQVNHFKTRGPNAAFGEAYEKQGGRDIEVVPLSGGRTRADKEKILDQGDEIKGSSVPLSFFTGEVYAEAQNWARELMETPANLLTPTIFSNVVTERLNKLANVKTTVHDEAWAKSKGMGSFLSVANGTEEPAKMLEIHYKGATSPNAPTLAFVGKGITFDSGGISLKPGLGMKLMRADMGGAAVCVSTVYAIAKLGIPVNLICVTALTENMPSGHATKPGDIVKAMNGLTIEVDNTDAEGRLVLADALTYVSREFKPAVLIDVATLTGAILHALGHEYTGAFVEDESLWQGIKACGEAEDDPFWRMPLSDRFEKYVDTSNSDIVNVGRPAGSASAAIFLKQFVEGLEDRSKQQKATVKYAHLDIAGTMEKIHNTAYQTTILTGRPTRALIEYARRFAVAP</sequence>
<evidence type="ECO:0000313" key="8">
    <source>
        <dbReference type="Proteomes" id="UP000245768"/>
    </source>
</evidence>
<evidence type="ECO:0000256" key="5">
    <source>
        <dbReference type="SAM" id="MobiDB-lite"/>
    </source>
</evidence>
<dbReference type="Proteomes" id="UP000245768">
    <property type="component" value="Unassembled WGS sequence"/>
</dbReference>
<protein>
    <recommendedName>
        <fullName evidence="6">Cytosol aminopeptidase domain-containing protein</fullName>
    </recommendedName>
</protein>
<dbReference type="Gene3D" id="3.40.220.10">
    <property type="entry name" value="Leucine Aminopeptidase, subunit E, domain 1"/>
    <property type="match status" value="1"/>
</dbReference>
<evidence type="ECO:0000256" key="2">
    <source>
        <dbReference type="ARBA" id="ARBA00022438"/>
    </source>
</evidence>
<dbReference type="GO" id="GO:0006508">
    <property type="term" value="P:proteolysis"/>
    <property type="evidence" value="ECO:0007669"/>
    <property type="project" value="UniProtKB-KW"/>
</dbReference>
<keyword evidence="4" id="KW-0378">Hydrolase</keyword>
<dbReference type="EMBL" id="KZ819635">
    <property type="protein sequence ID" value="PWN91486.1"/>
    <property type="molecule type" value="Genomic_DNA"/>
</dbReference>
<dbReference type="PROSITE" id="PS00631">
    <property type="entry name" value="CYTOSOL_AP"/>
    <property type="match status" value="1"/>
</dbReference>
<evidence type="ECO:0000256" key="3">
    <source>
        <dbReference type="ARBA" id="ARBA00022670"/>
    </source>
</evidence>
<keyword evidence="2" id="KW-0031">Aminopeptidase</keyword>
<dbReference type="OrthoDB" id="412814at2759"/>
<dbReference type="GeneID" id="37042934"/>
<feature type="region of interest" description="Disordered" evidence="5">
    <location>
        <begin position="104"/>
        <end position="126"/>
    </location>
</feature>
<dbReference type="SUPFAM" id="SSF53187">
    <property type="entry name" value="Zn-dependent exopeptidases"/>
    <property type="match status" value="1"/>
</dbReference>
<dbReference type="InParanoid" id="A0A316YR45"/>
<keyword evidence="8" id="KW-1185">Reference proteome</keyword>
<accession>A0A316YR45</accession>
<dbReference type="PRINTS" id="PR00481">
    <property type="entry name" value="LAMNOPPTDASE"/>
</dbReference>
<feature type="domain" description="Cytosol aminopeptidase" evidence="6">
    <location>
        <begin position="388"/>
        <end position="395"/>
    </location>
</feature>
<dbReference type="GO" id="GO:0070006">
    <property type="term" value="F:metalloaminopeptidase activity"/>
    <property type="evidence" value="ECO:0007669"/>
    <property type="project" value="InterPro"/>
</dbReference>
<proteinExistence type="inferred from homology"/>
<dbReference type="GO" id="GO:0005737">
    <property type="term" value="C:cytoplasm"/>
    <property type="evidence" value="ECO:0007669"/>
    <property type="project" value="InterPro"/>
</dbReference>
<dbReference type="GO" id="GO:0030145">
    <property type="term" value="F:manganese ion binding"/>
    <property type="evidence" value="ECO:0007669"/>
    <property type="project" value="InterPro"/>
</dbReference>
<keyword evidence="3" id="KW-0645">Protease</keyword>
<dbReference type="AlphaFoldDB" id="A0A316YR45"/>
<dbReference type="RefSeq" id="XP_025378684.1">
    <property type="nucleotide sequence ID" value="XM_025521018.1"/>
</dbReference>
<dbReference type="FunCoup" id="A0A316YR45">
    <property type="interactions" value="337"/>
</dbReference>
<dbReference type="InterPro" id="IPR043472">
    <property type="entry name" value="Macro_dom-like"/>
</dbReference>
<dbReference type="Gene3D" id="3.40.630.10">
    <property type="entry name" value="Zn peptidases"/>
    <property type="match status" value="1"/>
</dbReference>
<dbReference type="InterPro" id="IPR000819">
    <property type="entry name" value="Peptidase_M17_C"/>
</dbReference>
<evidence type="ECO:0000259" key="6">
    <source>
        <dbReference type="PROSITE" id="PS00631"/>
    </source>
</evidence>
<comment type="similarity">
    <text evidence="1">Belongs to the peptidase M17 family.</text>
</comment>
<dbReference type="PANTHER" id="PTHR11963:SF23">
    <property type="entry name" value="CYTOSOL AMINOPEPTIDASE"/>
    <property type="match status" value="1"/>
</dbReference>
<dbReference type="STRING" id="215250.A0A316YR45"/>
<name>A0A316YR45_9BASI</name>